<keyword evidence="3" id="KW-1185">Reference proteome</keyword>
<feature type="compositionally biased region" description="Acidic residues" evidence="1">
    <location>
        <begin position="55"/>
        <end position="70"/>
    </location>
</feature>
<evidence type="ECO:0000313" key="2">
    <source>
        <dbReference type="EMBL" id="KAJ1216143.1"/>
    </source>
</evidence>
<organism evidence="2 3">
    <name type="scientific">Pleurodeles waltl</name>
    <name type="common">Iberian ribbed newt</name>
    <dbReference type="NCBI Taxonomy" id="8319"/>
    <lineage>
        <taxon>Eukaryota</taxon>
        <taxon>Metazoa</taxon>
        <taxon>Chordata</taxon>
        <taxon>Craniata</taxon>
        <taxon>Vertebrata</taxon>
        <taxon>Euteleostomi</taxon>
        <taxon>Amphibia</taxon>
        <taxon>Batrachia</taxon>
        <taxon>Caudata</taxon>
        <taxon>Salamandroidea</taxon>
        <taxon>Salamandridae</taxon>
        <taxon>Pleurodelinae</taxon>
        <taxon>Pleurodeles</taxon>
    </lineage>
</organism>
<proteinExistence type="predicted"/>
<dbReference type="AlphaFoldDB" id="A0AAV7WUH7"/>
<reference evidence="2" key="1">
    <citation type="journal article" date="2022" name="bioRxiv">
        <title>Sequencing and chromosome-scale assembly of the giantPleurodeles waltlgenome.</title>
        <authorList>
            <person name="Brown T."/>
            <person name="Elewa A."/>
            <person name="Iarovenko S."/>
            <person name="Subramanian E."/>
            <person name="Araus A.J."/>
            <person name="Petzold A."/>
            <person name="Susuki M."/>
            <person name="Suzuki K.-i.T."/>
            <person name="Hayashi T."/>
            <person name="Toyoda A."/>
            <person name="Oliveira C."/>
            <person name="Osipova E."/>
            <person name="Leigh N.D."/>
            <person name="Simon A."/>
            <person name="Yun M.H."/>
        </authorList>
    </citation>
    <scope>NUCLEOTIDE SEQUENCE</scope>
    <source>
        <strain evidence="2">20211129_DDA</strain>
        <tissue evidence="2">Liver</tissue>
    </source>
</reference>
<dbReference type="EMBL" id="JANPWB010000001">
    <property type="protein sequence ID" value="KAJ1216143.1"/>
    <property type="molecule type" value="Genomic_DNA"/>
</dbReference>
<feature type="region of interest" description="Disordered" evidence="1">
    <location>
        <begin position="51"/>
        <end position="88"/>
    </location>
</feature>
<sequence length="88" mass="9837">MLHADVSDLCYNLNKAELQKLCKEKGLKVGKKASKVDLQIALQVYEEVKRLQTATEEDDPEGDLGLDGEEDKGSQENQGLQEEYPCPQ</sequence>
<evidence type="ECO:0000256" key="1">
    <source>
        <dbReference type="SAM" id="MobiDB-lite"/>
    </source>
</evidence>
<protein>
    <submittedName>
        <fullName evidence="2">Uncharacterized protein</fullName>
    </submittedName>
</protein>
<evidence type="ECO:0000313" key="3">
    <source>
        <dbReference type="Proteomes" id="UP001066276"/>
    </source>
</evidence>
<accession>A0AAV7WUH7</accession>
<comment type="caution">
    <text evidence="2">The sequence shown here is derived from an EMBL/GenBank/DDBJ whole genome shotgun (WGS) entry which is preliminary data.</text>
</comment>
<dbReference type="Proteomes" id="UP001066276">
    <property type="component" value="Chromosome 1_1"/>
</dbReference>
<name>A0AAV7WUH7_PLEWA</name>
<gene>
    <name evidence="2" type="ORF">NDU88_003749</name>
</gene>